<keyword evidence="1" id="KW-0812">Transmembrane</keyword>
<keyword evidence="1" id="KW-0472">Membrane</keyword>
<keyword evidence="1" id="KW-1133">Transmembrane helix</keyword>
<dbReference type="WBParaSite" id="PSU_v2.g15488.t1">
    <property type="protein sequence ID" value="PSU_v2.g15488.t1"/>
    <property type="gene ID" value="PSU_v2.g15488"/>
</dbReference>
<dbReference type="Proteomes" id="UP000887577">
    <property type="component" value="Unplaced"/>
</dbReference>
<organism evidence="2 3">
    <name type="scientific">Panagrolaimus superbus</name>
    <dbReference type="NCBI Taxonomy" id="310955"/>
    <lineage>
        <taxon>Eukaryota</taxon>
        <taxon>Metazoa</taxon>
        <taxon>Ecdysozoa</taxon>
        <taxon>Nematoda</taxon>
        <taxon>Chromadorea</taxon>
        <taxon>Rhabditida</taxon>
        <taxon>Tylenchina</taxon>
        <taxon>Panagrolaimomorpha</taxon>
        <taxon>Panagrolaimoidea</taxon>
        <taxon>Panagrolaimidae</taxon>
        <taxon>Panagrolaimus</taxon>
    </lineage>
</organism>
<keyword evidence="2" id="KW-1185">Reference proteome</keyword>
<evidence type="ECO:0000313" key="2">
    <source>
        <dbReference type="Proteomes" id="UP000887577"/>
    </source>
</evidence>
<accession>A0A914YDG2</accession>
<sequence>MIKISENFIKAYTKLDSNETMLRMVETLFDDFSSSNISNITTTPSPISSPPIKTVTIFALICVLCLLAFVIIISSYDQSFCTDQNYIRERVWQFRRNRNHSETIGLVEVPFENISETIFGESPRIQAFSDSASSLSVEEAAILPSSRTEEDSINIRSPNLYIQIENDNLAEIKLTE</sequence>
<dbReference type="AlphaFoldDB" id="A0A914YDG2"/>
<proteinExistence type="predicted"/>
<feature type="transmembrane region" description="Helical" evidence="1">
    <location>
        <begin position="55"/>
        <end position="76"/>
    </location>
</feature>
<name>A0A914YDG2_9BILA</name>
<evidence type="ECO:0000313" key="3">
    <source>
        <dbReference type="WBParaSite" id="PSU_v2.g15488.t1"/>
    </source>
</evidence>
<reference evidence="3" key="1">
    <citation type="submission" date="2022-11" db="UniProtKB">
        <authorList>
            <consortium name="WormBaseParasite"/>
        </authorList>
    </citation>
    <scope>IDENTIFICATION</scope>
</reference>
<protein>
    <submittedName>
        <fullName evidence="3">Uncharacterized protein</fullName>
    </submittedName>
</protein>
<evidence type="ECO:0000256" key="1">
    <source>
        <dbReference type="SAM" id="Phobius"/>
    </source>
</evidence>